<proteinExistence type="predicted"/>
<name>A0A0A8Y498_ARUDO</name>
<dbReference type="EMBL" id="GBRH01277670">
    <property type="protein sequence ID" value="JAD20225.1"/>
    <property type="molecule type" value="Transcribed_RNA"/>
</dbReference>
<evidence type="ECO:0000256" key="1">
    <source>
        <dbReference type="SAM" id="MobiDB-lite"/>
    </source>
</evidence>
<organism evidence="2">
    <name type="scientific">Arundo donax</name>
    <name type="common">Giant reed</name>
    <name type="synonym">Donax arundinaceus</name>
    <dbReference type="NCBI Taxonomy" id="35708"/>
    <lineage>
        <taxon>Eukaryota</taxon>
        <taxon>Viridiplantae</taxon>
        <taxon>Streptophyta</taxon>
        <taxon>Embryophyta</taxon>
        <taxon>Tracheophyta</taxon>
        <taxon>Spermatophyta</taxon>
        <taxon>Magnoliopsida</taxon>
        <taxon>Liliopsida</taxon>
        <taxon>Poales</taxon>
        <taxon>Poaceae</taxon>
        <taxon>PACMAD clade</taxon>
        <taxon>Arundinoideae</taxon>
        <taxon>Arundineae</taxon>
        <taxon>Arundo</taxon>
    </lineage>
</organism>
<protein>
    <submittedName>
        <fullName evidence="2">Uncharacterized protein</fullName>
    </submittedName>
</protein>
<evidence type="ECO:0000313" key="2">
    <source>
        <dbReference type="EMBL" id="JAD20225.1"/>
    </source>
</evidence>
<dbReference type="AlphaFoldDB" id="A0A0A8Y498"/>
<reference evidence="2" key="2">
    <citation type="journal article" date="2015" name="Data Brief">
        <title>Shoot transcriptome of the giant reed, Arundo donax.</title>
        <authorList>
            <person name="Barrero R.A."/>
            <person name="Guerrero F.D."/>
            <person name="Moolhuijzen P."/>
            <person name="Goolsby J.A."/>
            <person name="Tidwell J."/>
            <person name="Bellgard S.E."/>
            <person name="Bellgard M.I."/>
        </authorList>
    </citation>
    <scope>NUCLEOTIDE SEQUENCE</scope>
    <source>
        <tissue evidence="2">Shoot tissue taken approximately 20 cm above the soil surface</tissue>
    </source>
</reference>
<feature type="region of interest" description="Disordered" evidence="1">
    <location>
        <begin position="1"/>
        <end position="27"/>
    </location>
</feature>
<accession>A0A0A8Y498</accession>
<reference evidence="2" key="1">
    <citation type="submission" date="2014-09" db="EMBL/GenBank/DDBJ databases">
        <authorList>
            <person name="Magalhaes I.L.F."/>
            <person name="Oliveira U."/>
            <person name="Santos F.R."/>
            <person name="Vidigal T.H.D.A."/>
            <person name="Brescovit A.D."/>
            <person name="Santos A.J."/>
        </authorList>
    </citation>
    <scope>NUCLEOTIDE SEQUENCE</scope>
    <source>
        <tissue evidence="2">Shoot tissue taken approximately 20 cm above the soil surface</tissue>
    </source>
</reference>
<sequence>MASTSRHPLELSGRFRPALLPGDDDRRVPEKRVAEEILECRPVEGCEGDSKGLLLYTGVVCVVDDLSPSSWESRDGLCT</sequence>